<dbReference type="SUPFAM" id="SSF56112">
    <property type="entry name" value="Protein kinase-like (PK-like)"/>
    <property type="match status" value="1"/>
</dbReference>
<sequence>MSRNTGTHFRIEASGIGHRVDTVTSKKVEDENEQGSVGILEPNITFRARFLVNEHKSPAKSPYGLARDDPAQIAQSWTQDSDVALDEAKVTYGVLSTTDKTGLLKLEAYNILYISRAFHSVGTGRESMRYAYVCMLHHSAVNSARLSLDEANVRAICQTNIRLGSHEWTQIYEGFGFGGDSGATSSRRTRGTALPRDMVNTASNENQEALRQLLPLKSDLHFFYSGGLLDVIKQFPEGQYGFSIRVDTGGVHTVVKVMTPSTSTDDTRVADCALYGGRTCPGTSYGGRHISNDLIVATTNAGESLDESLLTDDIRAKALAALTAVHEAGVAHRDVLLRNFVMDASGIVRIIDFAQAKTNASGRDFQKDRDAFKSAFSRSESRGRQMA</sequence>
<keyword evidence="1" id="KW-0418">Kinase</keyword>
<dbReference type="InterPro" id="IPR052396">
    <property type="entry name" value="Meiotic_Drive_Suppr_Kinase"/>
</dbReference>
<name>A0A2R5GWV2_9STRA</name>
<evidence type="ECO:0000313" key="1">
    <source>
        <dbReference type="EMBL" id="GBG35055.1"/>
    </source>
</evidence>
<gene>
    <name evidence="1" type="ORF">FCC1311_112782</name>
</gene>
<dbReference type="Proteomes" id="UP000241890">
    <property type="component" value="Unassembled WGS sequence"/>
</dbReference>
<comment type="caution">
    <text evidence="1">The sequence shown here is derived from an EMBL/GenBank/DDBJ whole genome shotgun (WGS) entry which is preliminary data.</text>
</comment>
<dbReference type="Gene3D" id="1.10.510.10">
    <property type="entry name" value="Transferase(Phosphotransferase) domain 1"/>
    <property type="match status" value="1"/>
</dbReference>
<evidence type="ECO:0000313" key="2">
    <source>
        <dbReference type="Proteomes" id="UP000241890"/>
    </source>
</evidence>
<protein>
    <submittedName>
        <fullName evidence="1">Protein kinase, putative</fullName>
    </submittedName>
</protein>
<keyword evidence="2" id="KW-1185">Reference proteome</keyword>
<dbReference type="PANTHER" id="PTHR37171">
    <property type="entry name" value="SERINE/THREONINE-PROTEIN KINASE YRZF-RELATED"/>
    <property type="match status" value="1"/>
</dbReference>
<dbReference type="InParanoid" id="A0A2R5GWV2"/>
<reference evidence="1 2" key="1">
    <citation type="submission" date="2017-12" db="EMBL/GenBank/DDBJ databases">
        <title>Sequencing, de novo assembly and annotation of complete genome of a new Thraustochytrid species, strain FCC1311.</title>
        <authorList>
            <person name="Sedici K."/>
            <person name="Godart F."/>
            <person name="Aiese Cigliano R."/>
            <person name="Sanseverino W."/>
            <person name="Barakat M."/>
            <person name="Ortet P."/>
            <person name="Marechal E."/>
            <person name="Cagnac O."/>
            <person name="Amato A."/>
        </authorList>
    </citation>
    <scope>NUCLEOTIDE SEQUENCE [LARGE SCALE GENOMIC DNA]</scope>
</reference>
<proteinExistence type="predicted"/>
<dbReference type="PANTHER" id="PTHR37171:SF1">
    <property type="entry name" value="SERINE_THREONINE-PROTEIN KINASE YRZF-RELATED"/>
    <property type="match status" value="1"/>
</dbReference>
<keyword evidence="1" id="KW-0808">Transferase</keyword>
<dbReference type="EMBL" id="BEYU01000270">
    <property type="protein sequence ID" value="GBG35055.1"/>
    <property type="molecule type" value="Genomic_DNA"/>
</dbReference>
<organism evidence="1 2">
    <name type="scientific">Hondaea fermentalgiana</name>
    <dbReference type="NCBI Taxonomy" id="2315210"/>
    <lineage>
        <taxon>Eukaryota</taxon>
        <taxon>Sar</taxon>
        <taxon>Stramenopiles</taxon>
        <taxon>Bigyra</taxon>
        <taxon>Labyrinthulomycetes</taxon>
        <taxon>Thraustochytrida</taxon>
        <taxon>Thraustochytriidae</taxon>
        <taxon>Hondaea</taxon>
    </lineage>
</organism>
<accession>A0A2R5GWV2</accession>
<dbReference type="GO" id="GO:0016301">
    <property type="term" value="F:kinase activity"/>
    <property type="evidence" value="ECO:0007669"/>
    <property type="project" value="UniProtKB-KW"/>
</dbReference>
<dbReference type="InterPro" id="IPR011009">
    <property type="entry name" value="Kinase-like_dom_sf"/>
</dbReference>
<dbReference type="OrthoDB" id="2145593at2759"/>
<dbReference type="AlphaFoldDB" id="A0A2R5GWV2"/>